<dbReference type="GO" id="GO:0046872">
    <property type="term" value="F:metal ion binding"/>
    <property type="evidence" value="ECO:0007669"/>
    <property type="project" value="UniProtKB-KW"/>
</dbReference>
<keyword evidence="16" id="KW-0560">Oxidoreductase</keyword>
<dbReference type="FunFam" id="1.10.1060.10:FF:000001">
    <property type="entry name" value="Succinate dehydrogenase iron-sulfur subunit SdhB"/>
    <property type="match status" value="1"/>
</dbReference>
<evidence type="ECO:0000256" key="1">
    <source>
        <dbReference type="ARBA" id="ARBA00004443"/>
    </source>
</evidence>
<evidence type="ECO:0000256" key="19">
    <source>
        <dbReference type="ARBA" id="ARBA00023291"/>
    </source>
</evidence>
<evidence type="ECO:0000259" key="26">
    <source>
        <dbReference type="PROSITE" id="PS51379"/>
    </source>
</evidence>
<dbReference type="GO" id="GO:0051537">
    <property type="term" value="F:2 iron, 2 sulfur cluster binding"/>
    <property type="evidence" value="ECO:0007669"/>
    <property type="project" value="UniProtKB-KW"/>
</dbReference>
<dbReference type="InterPro" id="IPR001041">
    <property type="entry name" value="2Fe-2S_ferredoxin-type"/>
</dbReference>
<evidence type="ECO:0000256" key="16">
    <source>
        <dbReference type="ARBA" id="ARBA00023002"/>
    </source>
</evidence>
<evidence type="ECO:0000313" key="28">
    <source>
        <dbReference type="Proteomes" id="UP000327044"/>
    </source>
</evidence>
<dbReference type="Proteomes" id="UP000327044">
    <property type="component" value="Unassembled WGS sequence"/>
</dbReference>
<comment type="catalytic activity">
    <reaction evidence="20">
        <text>a quinone + succinate = fumarate + a quinol</text>
        <dbReference type="Rhea" id="RHEA:40523"/>
        <dbReference type="ChEBI" id="CHEBI:24646"/>
        <dbReference type="ChEBI" id="CHEBI:29806"/>
        <dbReference type="ChEBI" id="CHEBI:30031"/>
        <dbReference type="ChEBI" id="CHEBI:132124"/>
        <dbReference type="EC" id="1.3.5.1"/>
    </reaction>
</comment>
<dbReference type="InterPro" id="IPR025192">
    <property type="entry name" value="Succ_DH/fum_Rdtase_N"/>
</dbReference>
<protein>
    <recommendedName>
        <fullName evidence="6 22">Succinate dehydrogenase [ubiquinone] iron-sulfur subunit, mitochondrial</fullName>
        <ecNumber evidence="5 22">1.3.5.1</ecNumber>
    </recommendedName>
</protein>
<dbReference type="PANTHER" id="PTHR10627">
    <property type="entry name" value="SCP160"/>
    <property type="match status" value="1"/>
</dbReference>
<keyword evidence="15" id="KW-0249">Electron transport</keyword>
<dbReference type="Gene3D" id="3.10.20.30">
    <property type="match status" value="1"/>
</dbReference>
<keyword evidence="12 22" id="KW-0479">Metal-binding</keyword>
<evidence type="ECO:0000256" key="11">
    <source>
        <dbReference type="ARBA" id="ARBA00022714"/>
    </source>
</evidence>
<dbReference type="CDD" id="cd22407">
    <property type="entry name" value="KH-I_Vigilin_rpt3"/>
    <property type="match status" value="1"/>
</dbReference>
<dbReference type="GO" id="GO:0010468">
    <property type="term" value="P:regulation of gene expression"/>
    <property type="evidence" value="ECO:0007669"/>
    <property type="project" value="UniProtKB-ARBA"/>
</dbReference>
<keyword evidence="13" id="KW-0677">Repeat</keyword>
<evidence type="ECO:0000256" key="14">
    <source>
        <dbReference type="ARBA" id="ARBA00022884"/>
    </source>
</evidence>
<dbReference type="GO" id="GO:0003729">
    <property type="term" value="F:mRNA binding"/>
    <property type="evidence" value="ECO:0007669"/>
    <property type="project" value="TreeGrafter"/>
</dbReference>
<dbReference type="Pfam" id="PF24668">
    <property type="entry name" value="KH_Vigilin"/>
    <property type="match status" value="1"/>
</dbReference>
<dbReference type="CDD" id="cd22416">
    <property type="entry name" value="KH-I_Vigilin_rpt13"/>
    <property type="match status" value="1"/>
</dbReference>
<keyword evidence="28" id="KW-1185">Reference proteome</keyword>
<dbReference type="CDD" id="cd22415">
    <property type="entry name" value="KH-I_Vigilin_rpt12"/>
    <property type="match status" value="1"/>
</dbReference>
<dbReference type="GO" id="GO:0005743">
    <property type="term" value="C:mitochondrial inner membrane"/>
    <property type="evidence" value="ECO:0007669"/>
    <property type="project" value="UniProtKB-SubCell"/>
</dbReference>
<evidence type="ECO:0000256" key="6">
    <source>
        <dbReference type="ARBA" id="ARBA00016766"/>
    </source>
</evidence>
<comment type="cofactor">
    <cofactor evidence="22">
        <name>[3Fe-4S] cluster</name>
        <dbReference type="ChEBI" id="CHEBI:21137"/>
    </cofactor>
    <text evidence="22">Binds 1 [3Fe-4S] cluster.</text>
</comment>
<evidence type="ECO:0000256" key="20">
    <source>
        <dbReference type="ARBA" id="ARBA00049220"/>
    </source>
</evidence>
<proteinExistence type="inferred from homology"/>
<dbReference type="FunFam" id="3.30.1370.10:FF:000018">
    <property type="entry name" value="vigilin isoform X1"/>
    <property type="match status" value="1"/>
</dbReference>
<evidence type="ECO:0000256" key="15">
    <source>
        <dbReference type="ARBA" id="ARBA00022982"/>
    </source>
</evidence>
<dbReference type="Pfam" id="PF13085">
    <property type="entry name" value="Fer2_3"/>
    <property type="match status" value="1"/>
</dbReference>
<reference evidence="27 28" key="1">
    <citation type="journal article" date="2018" name="Elife">
        <title>Firefly genomes illuminate parallel origins of bioluminescence in beetles.</title>
        <authorList>
            <person name="Fallon T.R."/>
            <person name="Lower S.E."/>
            <person name="Chang C.H."/>
            <person name="Bessho-Uehara M."/>
            <person name="Martin G.J."/>
            <person name="Bewick A.J."/>
            <person name="Behringer M."/>
            <person name="Debat H.J."/>
            <person name="Wong I."/>
            <person name="Day J.C."/>
            <person name="Suvorov A."/>
            <person name="Silva C.J."/>
            <person name="Stanger-Hall K.F."/>
            <person name="Hall D.W."/>
            <person name="Schmitz R.J."/>
            <person name="Nelson D.R."/>
            <person name="Lewis S.M."/>
            <person name="Shigenobu S."/>
            <person name="Bybee S.M."/>
            <person name="Larracuente A.M."/>
            <person name="Oba Y."/>
            <person name="Weng J.K."/>
        </authorList>
    </citation>
    <scope>NUCLEOTIDE SEQUENCE [LARGE SCALE GENOMIC DNA]</scope>
    <source>
        <strain evidence="27">1611_PpyrPB1</strain>
        <tissue evidence="27">Whole body</tissue>
    </source>
</reference>
<evidence type="ECO:0000256" key="22">
    <source>
        <dbReference type="RuleBase" id="RU361237"/>
    </source>
</evidence>
<dbReference type="InterPro" id="IPR004087">
    <property type="entry name" value="KH_dom"/>
</dbReference>
<dbReference type="Gene3D" id="1.10.1060.10">
    <property type="entry name" value="Alpha-helical ferredoxin"/>
    <property type="match status" value="1"/>
</dbReference>
<evidence type="ECO:0000256" key="23">
    <source>
        <dbReference type="SAM" id="Coils"/>
    </source>
</evidence>
<feature type="coiled-coil region" evidence="23">
    <location>
        <begin position="880"/>
        <end position="907"/>
    </location>
</feature>
<dbReference type="CDD" id="cd22417">
    <property type="entry name" value="KH-I_Vigilin_rpt14"/>
    <property type="match status" value="1"/>
</dbReference>
<dbReference type="PROSITE" id="PS51085">
    <property type="entry name" value="2FE2S_FER_2"/>
    <property type="match status" value="1"/>
</dbReference>
<dbReference type="FunFam" id="3.10.20.30:FF:000007">
    <property type="entry name" value="Succinate dehydrogenase [ubiquinone] iron-sulfur subunit, mitochondrial"/>
    <property type="match status" value="1"/>
</dbReference>
<feature type="region of interest" description="Disordered" evidence="24">
    <location>
        <begin position="1450"/>
        <end position="1515"/>
    </location>
</feature>
<dbReference type="EC" id="1.3.5.1" evidence="5 22"/>
<dbReference type="CDD" id="cd22406">
    <property type="entry name" value="KH-I_Vigilin_rpt2"/>
    <property type="match status" value="1"/>
</dbReference>
<dbReference type="CDD" id="cd22418">
    <property type="entry name" value="KH-I_Vigilin_rpt15"/>
    <property type="match status" value="1"/>
</dbReference>
<dbReference type="Pfam" id="PF13534">
    <property type="entry name" value="Fer4_17"/>
    <property type="match status" value="1"/>
</dbReference>
<evidence type="ECO:0000256" key="3">
    <source>
        <dbReference type="ARBA" id="ARBA00004788"/>
    </source>
</evidence>
<dbReference type="GO" id="GO:0051538">
    <property type="term" value="F:3 iron, 4 sulfur cluster binding"/>
    <property type="evidence" value="ECO:0007669"/>
    <property type="project" value="UniProtKB-KW"/>
</dbReference>
<dbReference type="SUPFAM" id="SSF46548">
    <property type="entry name" value="alpha-helical ferredoxin"/>
    <property type="match status" value="1"/>
</dbReference>
<comment type="cofactor">
    <cofactor evidence="22">
        <name>[4Fe-4S] cluster</name>
        <dbReference type="ChEBI" id="CHEBI:49883"/>
    </cofactor>
    <text evidence="22">Binds 1 [4Fe-4S] cluster.</text>
</comment>
<comment type="subcellular location">
    <subcellularLocation>
        <location evidence="2">Cytoplasm</location>
    </subcellularLocation>
    <subcellularLocation>
        <location evidence="1 22">Mitochondrion inner membrane</location>
        <topology evidence="1 22">Peripheral membrane protein</topology>
        <orientation evidence="1 22">Matrix side</orientation>
    </subcellularLocation>
</comment>
<dbReference type="EMBL" id="VVIM01000008">
    <property type="protein sequence ID" value="KAB0795148.1"/>
    <property type="molecule type" value="Genomic_DNA"/>
</dbReference>
<keyword evidence="14 21" id="KW-0694">RNA-binding</keyword>
<sequence>MANELKLLKVCKNGFAQIRNFHRTAPIFADKPKNKKFSIYRWDPEHSGQKPYQKEYVVDLNKCGPMVLDALIKVKNEMDPTLTFRRSCREGICGSCAMNMDGLNGLACITKIDSNLSKPMKIYPLPHMYVVKDLVPDMTHFYNQYKSIQPWLQRHDEVEVGKHQYLQSTKDRDKLDGLYECILCACCSTSCPSYWWNGQKYLGPAVLMQAYRWIIDSRDTSTTERLERLKDSYAVFRCHTIMNCTSVCPKGLNPGLAIAHLKRLVVGLEKKPNPEMDPQPVIEEGAAYEPSNCRYDDLFPALPESAPAVQNVNNAMGQWNNVKMRVSSTVVTQVFRVPFEERKLDHSEKFGEGESMSACLNIMKDTGAHIEISSSKDQSLTFLVTGKQNEVLEARRKILIHFQTQANKQISIPKEHHRWILGKKGERLKELEKVTATKISVPSMNDNSEIITIMGTKEGIEKAEHQIRITSDEQSKKAFERITVPKIYHPFIVGAYNENLTAMINETGARINVPPPSVMQDEITIAGEKDGVLAAKAKIDAIHKEMEKRCTTVSVEVPKSQHKYVIGPRGSHIAEILQQTGISVEMPPSDSATGTITLRGPHDKLGIALSKVCEKANSVCTTDVEAPSWIHKYIIGRKGANIKEITQHLPKVHIEFTEKENKIKIEGPPEEVEKAKEQIEMKARELISKLVFEEINVDPRFYKHIIGKSGANVNRLKDETGVQINIDESGLIRLEGNQPEVQKVRQELEEMVFKLENEKEKEIIIDQRHYKNIIGTKGDKIREIREQFNQVQINFPGAGDKRDVVKIRGPKEDVDKCHKYLVKLVKELCDNSYQVDVPIFKKFHKFIIGKGGANIRKIREETQTKIDLPAEGDKNDVITITGKKENVEEAREKIRKIEDELENIVTDEITIPPQFYNSIIGAGGKLIRSIMEDCGGVAIKFPSAESKSDKVTIRGPKEDVERAKQQLSELTNERQLSSYTLEVRAKAQQHKFLIGKNGANIKKIRDSTGARIVFPNSSDEDRELITIIGKKNAVEQAKAILEDAIKDIDNIIESEMTVNPRHHKHFVARRGEVLHRISEDCGGVMISFPRSGVQSDKVILKGAKDCIDAAKNRITEIISDLESMVTIECIIPQRHHRTVMGAKGHKVQGITSEFDVQIKFPDRDNMEPYYNEEGQINGDINAEPIRSCDVIRITGKNENCQKAKQALLDIVPITIDVNVPFDLHRSIIGQKGQDVKKLMDRYDVHIVLSPPEDKQDIIKITGTPANVEDAKAAVEERVLELEKERKDRELRSYSIDIDVNPEYHPKIIGRKGTVISKIRLNHDVQIMFPKRGDPDEQKIIITGYEENVYRAKEDIMKIVNELNEFVKEELTIDSKVHSRLIGARGRNIRKIMDDFKVDIKFPRSEDPDPNLVIITGMEDNVFEAKDHLLMLEEEFLQDVIERHEHASPFAKLDNSGDRRGEGNGFVVQGGPWEQRSPNAAPNTASVTEFPSFGGHKVDQSSHQSRQVLGVWGSRR</sequence>
<dbReference type="CDD" id="cd22405">
    <property type="entry name" value="KH-I_Vigilin_rpt1"/>
    <property type="match status" value="1"/>
</dbReference>
<evidence type="ECO:0000256" key="8">
    <source>
        <dbReference type="ARBA" id="ARBA00022485"/>
    </source>
</evidence>
<comment type="cofactor">
    <cofactor evidence="22">
        <name>[2Fe-2S] cluster</name>
        <dbReference type="ChEBI" id="CHEBI:190135"/>
    </cofactor>
    <text evidence="22">Binds 1 [2Fe-2S] cluster.</text>
</comment>
<evidence type="ECO:0000259" key="25">
    <source>
        <dbReference type="PROSITE" id="PS51085"/>
    </source>
</evidence>
<keyword evidence="18 22" id="KW-0411">Iron-sulfur</keyword>
<dbReference type="CDD" id="cd02394">
    <property type="entry name" value="KH-I_Vigilin_rpt6"/>
    <property type="match status" value="1"/>
</dbReference>
<dbReference type="CDD" id="cd22413">
    <property type="entry name" value="KH-I_Vigilin_rpt10"/>
    <property type="match status" value="1"/>
</dbReference>
<dbReference type="CDD" id="cd22408">
    <property type="entry name" value="KH-I_Vigilin_rpt4"/>
    <property type="match status" value="1"/>
</dbReference>
<evidence type="ECO:0000256" key="21">
    <source>
        <dbReference type="PROSITE-ProRule" id="PRU00117"/>
    </source>
</evidence>
<dbReference type="InterPro" id="IPR006058">
    <property type="entry name" value="2Fe2S_fd_BS"/>
</dbReference>
<evidence type="ECO:0000256" key="10">
    <source>
        <dbReference type="ARBA" id="ARBA00022532"/>
    </source>
</evidence>
<dbReference type="InterPro" id="IPR017896">
    <property type="entry name" value="4Fe4S_Fe-S-bd"/>
</dbReference>
<dbReference type="PANTHER" id="PTHR10627:SF31">
    <property type="entry name" value="DODECA-SATELLITE-BINDING PROTEIN 1, ISOFORM A"/>
    <property type="match status" value="1"/>
</dbReference>
<dbReference type="InterPro" id="IPR036612">
    <property type="entry name" value="KH_dom_type_1_sf"/>
</dbReference>
<dbReference type="SUPFAM" id="SSF54791">
    <property type="entry name" value="Eukaryotic type KH-domain (KH-domain type I)"/>
    <property type="match status" value="12"/>
</dbReference>
<evidence type="ECO:0000256" key="18">
    <source>
        <dbReference type="ARBA" id="ARBA00023014"/>
    </source>
</evidence>
<evidence type="ECO:0000313" key="27">
    <source>
        <dbReference type="EMBL" id="KAB0795148.1"/>
    </source>
</evidence>
<keyword evidence="7" id="KW-0813">Transport</keyword>
<keyword evidence="9" id="KW-0963">Cytoplasm</keyword>
<dbReference type="CDD" id="cd22409">
    <property type="entry name" value="KH-I_Vigilin_rpt5"/>
    <property type="match status" value="1"/>
</dbReference>
<evidence type="ECO:0000256" key="9">
    <source>
        <dbReference type="ARBA" id="ARBA00022490"/>
    </source>
</evidence>
<dbReference type="PROSITE" id="PS50084">
    <property type="entry name" value="KH_TYPE_1"/>
    <property type="match status" value="14"/>
</dbReference>
<gene>
    <name evidence="27" type="ORF">PPYR_11987</name>
</gene>
<dbReference type="UniPathway" id="UPA00223">
    <property type="reaction ID" value="UER01006"/>
</dbReference>
<dbReference type="PROSITE" id="PS51379">
    <property type="entry name" value="4FE4S_FER_2"/>
    <property type="match status" value="1"/>
</dbReference>
<dbReference type="InterPro" id="IPR057778">
    <property type="entry name" value="KH_Vigilin_N"/>
</dbReference>
<dbReference type="FunCoup" id="A0A5N4AD16">
    <property type="interactions" value="1189"/>
</dbReference>
<comment type="pathway">
    <text evidence="3 22">Carbohydrate metabolism; tricarboxylic acid cycle; fumarate from succinate (eukaryal route): step 1/1.</text>
</comment>
<organism evidence="27 28">
    <name type="scientific">Photinus pyralis</name>
    <name type="common">Common eastern firefly</name>
    <name type="synonym">Lampyris pyralis</name>
    <dbReference type="NCBI Taxonomy" id="7054"/>
    <lineage>
        <taxon>Eukaryota</taxon>
        <taxon>Metazoa</taxon>
        <taxon>Ecdysozoa</taxon>
        <taxon>Arthropoda</taxon>
        <taxon>Hexapoda</taxon>
        <taxon>Insecta</taxon>
        <taxon>Pterygota</taxon>
        <taxon>Neoptera</taxon>
        <taxon>Endopterygota</taxon>
        <taxon>Coleoptera</taxon>
        <taxon>Polyphaga</taxon>
        <taxon>Elateriformia</taxon>
        <taxon>Elateroidea</taxon>
        <taxon>Lampyridae</taxon>
        <taxon>Lampyrinae</taxon>
        <taxon>Photinus</taxon>
    </lineage>
</organism>
<feature type="domain" description="2Fe-2S ferredoxin-type" evidence="25">
    <location>
        <begin position="35"/>
        <end position="128"/>
    </location>
</feature>
<dbReference type="NCBIfam" id="NF004616">
    <property type="entry name" value="PRK05950.1"/>
    <property type="match status" value="1"/>
</dbReference>
<feature type="domain" description="4Fe-4S ferredoxin-type" evidence="26">
    <location>
        <begin position="171"/>
        <end position="201"/>
    </location>
</feature>
<keyword evidence="22" id="KW-0999">Mitochondrion inner membrane</keyword>
<dbReference type="GO" id="GO:0006099">
    <property type="term" value="P:tricarboxylic acid cycle"/>
    <property type="evidence" value="ECO:0007669"/>
    <property type="project" value="UniProtKB-UniPathway"/>
</dbReference>
<comment type="caution">
    <text evidence="27">The sequence shown here is derived from an EMBL/GenBank/DDBJ whole genome shotgun (WGS) entry which is preliminary data.</text>
</comment>
<keyword evidence="23" id="KW-0175">Coiled coil</keyword>
<dbReference type="GO" id="GO:0008177">
    <property type="term" value="F:succinate dehydrogenase (quinone) activity"/>
    <property type="evidence" value="ECO:0007669"/>
    <property type="project" value="UniProtKB-EC"/>
</dbReference>
<dbReference type="CDD" id="cd22411">
    <property type="entry name" value="KH-I_Vigilin_rpt8"/>
    <property type="match status" value="1"/>
</dbReference>
<dbReference type="Pfam" id="PF00013">
    <property type="entry name" value="KH_1"/>
    <property type="match status" value="14"/>
</dbReference>
<evidence type="ECO:0000256" key="17">
    <source>
        <dbReference type="ARBA" id="ARBA00023004"/>
    </source>
</evidence>
<dbReference type="PROSITE" id="PS00197">
    <property type="entry name" value="2FE2S_FER_1"/>
    <property type="match status" value="1"/>
</dbReference>
<dbReference type="InterPro" id="IPR004489">
    <property type="entry name" value="Succ_DH/fum_Rdtase_Fe-S"/>
</dbReference>
<evidence type="ECO:0000256" key="5">
    <source>
        <dbReference type="ARBA" id="ARBA00012792"/>
    </source>
</evidence>
<dbReference type="NCBIfam" id="TIGR00384">
    <property type="entry name" value="dhsB"/>
    <property type="match status" value="1"/>
</dbReference>
<dbReference type="Gene3D" id="3.30.1370.10">
    <property type="entry name" value="K Homology domain, type 1"/>
    <property type="match status" value="14"/>
</dbReference>
<keyword evidence="17 22" id="KW-0408">Iron</keyword>
<feature type="compositionally biased region" description="Polar residues" evidence="24">
    <location>
        <begin position="1475"/>
        <end position="1488"/>
    </location>
</feature>
<dbReference type="InterPro" id="IPR004088">
    <property type="entry name" value="KH_dom_type_1"/>
</dbReference>
<dbReference type="GO" id="GO:0009055">
    <property type="term" value="F:electron transfer activity"/>
    <property type="evidence" value="ECO:0007669"/>
    <property type="project" value="InterPro"/>
</dbReference>
<dbReference type="CDD" id="cd22410">
    <property type="entry name" value="KH-I_Vigilin_rpt7"/>
    <property type="match status" value="1"/>
</dbReference>
<dbReference type="CDD" id="cd22414">
    <property type="entry name" value="KH-I_Vigilin_rpt11"/>
    <property type="match status" value="1"/>
</dbReference>
<evidence type="ECO:0000256" key="24">
    <source>
        <dbReference type="SAM" id="MobiDB-lite"/>
    </source>
</evidence>
<dbReference type="InterPro" id="IPR012675">
    <property type="entry name" value="Beta-grasp_dom_sf"/>
</dbReference>
<keyword evidence="10" id="KW-0816">Tricarboxylic acid cycle</keyword>
<name>A0A5N4AD16_PHOPY</name>
<dbReference type="InterPro" id="IPR036010">
    <property type="entry name" value="2Fe-2S_ferredoxin-like_sf"/>
</dbReference>
<keyword evidence="19 22" id="KW-0003">3Fe-4S</keyword>
<dbReference type="CDD" id="cd22412">
    <property type="entry name" value="KH-I_Vigilin_rpt9"/>
    <property type="match status" value="1"/>
</dbReference>
<evidence type="ECO:0000256" key="2">
    <source>
        <dbReference type="ARBA" id="ARBA00004496"/>
    </source>
</evidence>
<keyword evidence="22" id="KW-0496">Mitochondrion</keyword>
<dbReference type="SMART" id="SM00322">
    <property type="entry name" value="KH"/>
    <property type="match status" value="14"/>
</dbReference>
<accession>A0A5N4AD16</accession>
<evidence type="ECO:0000256" key="7">
    <source>
        <dbReference type="ARBA" id="ARBA00022448"/>
    </source>
</evidence>
<dbReference type="SUPFAM" id="SSF54292">
    <property type="entry name" value="2Fe-2S ferredoxin-like"/>
    <property type="match status" value="1"/>
</dbReference>
<dbReference type="InterPro" id="IPR017900">
    <property type="entry name" value="4Fe4S_Fe_S_CS"/>
</dbReference>
<keyword evidence="8 22" id="KW-0004">4Fe-4S</keyword>
<dbReference type="GO" id="GO:0051539">
    <property type="term" value="F:4 iron, 4 sulfur cluster binding"/>
    <property type="evidence" value="ECO:0007669"/>
    <property type="project" value="UniProtKB-KW"/>
</dbReference>
<dbReference type="InterPro" id="IPR009051">
    <property type="entry name" value="Helical_ferredxn"/>
</dbReference>
<keyword evidence="22" id="KW-0472">Membrane</keyword>
<comment type="function">
    <text evidence="22">Iron-sulfur protein (IP) subunit of succinate dehydrogenase (SDH) that is involved in complex II of the mitochondrial electron transport chain and is responsible for transferring electrons from succinate to ubiquinone (coenzyme Q).</text>
</comment>
<evidence type="ECO:0000256" key="13">
    <source>
        <dbReference type="ARBA" id="ARBA00022737"/>
    </source>
</evidence>
<comment type="similarity">
    <text evidence="4 22">Belongs to the succinate dehydrogenase/fumarate reductase iron-sulfur protein family.</text>
</comment>
<evidence type="ECO:0000256" key="4">
    <source>
        <dbReference type="ARBA" id="ARBA00009433"/>
    </source>
</evidence>
<dbReference type="InParanoid" id="A0A5N4AD16"/>
<evidence type="ECO:0000256" key="12">
    <source>
        <dbReference type="ARBA" id="ARBA00022723"/>
    </source>
</evidence>
<keyword evidence="11 22" id="KW-0001">2Fe-2S</keyword>
<dbReference type="PROSITE" id="PS00198">
    <property type="entry name" value="4FE4S_FER_1"/>
    <property type="match status" value="1"/>
</dbReference>